<feature type="non-terminal residue" evidence="2">
    <location>
        <position position="117"/>
    </location>
</feature>
<name>A0A9N9K5W2_9GLOM</name>
<comment type="caution">
    <text evidence="2">The sequence shown here is derived from an EMBL/GenBank/DDBJ whole genome shotgun (WGS) entry which is preliminary data.</text>
</comment>
<keyword evidence="3" id="KW-1185">Reference proteome</keyword>
<proteinExistence type="predicted"/>
<feature type="region of interest" description="Disordered" evidence="1">
    <location>
        <begin position="17"/>
        <end position="71"/>
    </location>
</feature>
<organism evidence="2 3">
    <name type="scientific">Dentiscutata erythropus</name>
    <dbReference type="NCBI Taxonomy" id="1348616"/>
    <lineage>
        <taxon>Eukaryota</taxon>
        <taxon>Fungi</taxon>
        <taxon>Fungi incertae sedis</taxon>
        <taxon>Mucoromycota</taxon>
        <taxon>Glomeromycotina</taxon>
        <taxon>Glomeromycetes</taxon>
        <taxon>Diversisporales</taxon>
        <taxon>Gigasporaceae</taxon>
        <taxon>Dentiscutata</taxon>
    </lineage>
</organism>
<gene>
    <name evidence="2" type="ORF">DERYTH_LOCUS25683</name>
</gene>
<reference evidence="2" key="1">
    <citation type="submission" date="2021-06" db="EMBL/GenBank/DDBJ databases">
        <authorList>
            <person name="Kallberg Y."/>
            <person name="Tangrot J."/>
            <person name="Rosling A."/>
        </authorList>
    </citation>
    <scope>NUCLEOTIDE SEQUENCE</scope>
    <source>
        <strain evidence="2">MA453B</strain>
    </source>
</reference>
<dbReference type="EMBL" id="CAJVPY010049172">
    <property type="protein sequence ID" value="CAG8812723.1"/>
    <property type="molecule type" value="Genomic_DNA"/>
</dbReference>
<dbReference type="AlphaFoldDB" id="A0A9N9K5W2"/>
<feature type="non-terminal residue" evidence="2">
    <location>
        <position position="1"/>
    </location>
</feature>
<dbReference type="Proteomes" id="UP000789405">
    <property type="component" value="Unassembled WGS sequence"/>
</dbReference>
<protein>
    <submittedName>
        <fullName evidence="2">8302_t:CDS:1</fullName>
    </submittedName>
</protein>
<evidence type="ECO:0000256" key="1">
    <source>
        <dbReference type="SAM" id="MobiDB-lite"/>
    </source>
</evidence>
<sequence>NKTNALNLSENEHIPLFDNIEMSNNDDSDTNDYNSDNCNSDDCTNEENENGKSVIGEWTQEDENEEPEELTTTSYNTINLHENHLAKHQESKIELRYLFTCTLSQPSFVCTLQQDVE</sequence>
<evidence type="ECO:0000313" key="3">
    <source>
        <dbReference type="Proteomes" id="UP000789405"/>
    </source>
</evidence>
<feature type="compositionally biased region" description="Acidic residues" evidence="1">
    <location>
        <begin position="59"/>
        <end position="69"/>
    </location>
</feature>
<feature type="compositionally biased region" description="Low complexity" evidence="1">
    <location>
        <begin position="31"/>
        <end position="42"/>
    </location>
</feature>
<accession>A0A9N9K5W2</accession>
<evidence type="ECO:0000313" key="2">
    <source>
        <dbReference type="EMBL" id="CAG8812723.1"/>
    </source>
</evidence>